<sequence>MVRMRLMRVGARNNPRYRIVVADAKAPRNGKFIEILGHYNPTREPEELNINRERALYWLSVGAQPTETVLRLLCKLGIWQEFHRLKKEAKAKASN</sequence>
<comment type="caution">
    <text evidence="4">The sequence shown here is derived from an EMBL/GenBank/DDBJ whole genome shotgun (WGS) entry which is preliminary data.</text>
</comment>
<dbReference type="NCBIfam" id="TIGR00002">
    <property type="entry name" value="S16"/>
    <property type="match status" value="1"/>
</dbReference>
<proteinExistence type="inferred from homology"/>
<dbReference type="HAMAP" id="MF_00385">
    <property type="entry name" value="Ribosomal_bS16"/>
    <property type="match status" value="1"/>
</dbReference>
<comment type="similarity">
    <text evidence="3">Belongs to the bacterial ribosomal protein bS16 family.</text>
</comment>
<accession>A0ABT2EPZ9</accession>
<dbReference type="PANTHER" id="PTHR12919:SF20">
    <property type="entry name" value="SMALL RIBOSOMAL SUBUNIT PROTEIN BS16M"/>
    <property type="match status" value="1"/>
</dbReference>
<keyword evidence="5" id="KW-1185">Reference proteome</keyword>
<dbReference type="Proteomes" id="UP001204798">
    <property type="component" value="Unassembled WGS sequence"/>
</dbReference>
<evidence type="ECO:0000256" key="2">
    <source>
        <dbReference type="ARBA" id="ARBA00023274"/>
    </source>
</evidence>
<keyword evidence="2 3" id="KW-0687">Ribonucleoprotein</keyword>
<dbReference type="InterPro" id="IPR000307">
    <property type="entry name" value="Ribosomal_bS16"/>
</dbReference>
<dbReference type="Pfam" id="PF00886">
    <property type="entry name" value="Ribosomal_S16"/>
    <property type="match status" value="1"/>
</dbReference>
<evidence type="ECO:0000313" key="5">
    <source>
        <dbReference type="Proteomes" id="UP001204798"/>
    </source>
</evidence>
<dbReference type="SUPFAM" id="SSF54565">
    <property type="entry name" value="Ribosomal protein S16"/>
    <property type="match status" value="1"/>
</dbReference>
<keyword evidence="1 3" id="KW-0689">Ribosomal protein</keyword>
<dbReference type="PANTHER" id="PTHR12919">
    <property type="entry name" value="30S RIBOSOMAL PROTEIN S16"/>
    <property type="match status" value="1"/>
</dbReference>
<organism evidence="4 5">
    <name type="scientific">Candidatus Fervidibacter sacchari</name>
    <dbReference type="NCBI Taxonomy" id="1448929"/>
    <lineage>
        <taxon>Bacteria</taxon>
        <taxon>Candidatus Fervidibacterota</taxon>
        <taxon>Candidatus Fervidibacter</taxon>
    </lineage>
</organism>
<evidence type="ECO:0000313" key="4">
    <source>
        <dbReference type="EMBL" id="MCS3920026.1"/>
    </source>
</evidence>
<dbReference type="InterPro" id="IPR023803">
    <property type="entry name" value="Ribosomal_bS16_dom_sf"/>
</dbReference>
<dbReference type="Gene3D" id="3.30.1320.10">
    <property type="match status" value="1"/>
</dbReference>
<gene>
    <name evidence="3" type="primary">rpsP</name>
    <name evidence="4" type="ORF">M2350_002443</name>
</gene>
<name>A0ABT2EPZ9_9BACT</name>
<evidence type="ECO:0000256" key="3">
    <source>
        <dbReference type="HAMAP-Rule" id="MF_00385"/>
    </source>
</evidence>
<dbReference type="EMBL" id="JANUCP010000004">
    <property type="protein sequence ID" value="MCS3920026.1"/>
    <property type="molecule type" value="Genomic_DNA"/>
</dbReference>
<dbReference type="GO" id="GO:0005840">
    <property type="term" value="C:ribosome"/>
    <property type="evidence" value="ECO:0007669"/>
    <property type="project" value="UniProtKB-KW"/>
</dbReference>
<protein>
    <recommendedName>
        <fullName evidence="3">Small ribosomal subunit protein bS16</fullName>
    </recommendedName>
</protein>
<dbReference type="RefSeq" id="WP_018196802.1">
    <property type="nucleotide sequence ID" value="NZ_CP130454.1"/>
</dbReference>
<evidence type="ECO:0000256" key="1">
    <source>
        <dbReference type="ARBA" id="ARBA00022980"/>
    </source>
</evidence>
<reference evidence="4 5" key="1">
    <citation type="submission" date="2022-08" db="EMBL/GenBank/DDBJ databases">
        <title>Bacterial and archaeal communities from various locations to study Microbial Dark Matter (Phase II).</title>
        <authorList>
            <person name="Stepanauskas R."/>
        </authorList>
    </citation>
    <scope>NUCLEOTIDE SEQUENCE [LARGE SCALE GENOMIC DNA]</scope>
    <source>
        <strain evidence="4 5">PD1</strain>
    </source>
</reference>